<dbReference type="PANTHER" id="PTHR31286:SF162">
    <property type="entry name" value="DUF4283 DOMAIN-CONTAINING PROTEIN-RELATED"/>
    <property type="match status" value="1"/>
</dbReference>
<feature type="domain" description="Zinc knuckle CX2CX4HX4C" evidence="3">
    <location>
        <begin position="271"/>
        <end position="318"/>
    </location>
</feature>
<protein>
    <recommendedName>
        <fullName evidence="6">DUF4283 domain-containing protein</fullName>
    </recommendedName>
</protein>
<dbReference type="InterPro" id="IPR025558">
    <property type="entry name" value="DUF4283"/>
</dbReference>
<feature type="region of interest" description="Disordered" evidence="1">
    <location>
        <begin position="315"/>
        <end position="349"/>
    </location>
</feature>
<evidence type="ECO:0000259" key="2">
    <source>
        <dbReference type="Pfam" id="PF14111"/>
    </source>
</evidence>
<keyword evidence="5" id="KW-1185">Reference proteome</keyword>
<dbReference type="InterPro" id="IPR036691">
    <property type="entry name" value="Endo/exonu/phosph_ase_sf"/>
</dbReference>
<dbReference type="Pfam" id="PF14392">
    <property type="entry name" value="zf-CCHC_4"/>
    <property type="match status" value="1"/>
</dbReference>
<dbReference type="Proteomes" id="UP000886595">
    <property type="component" value="Unassembled WGS sequence"/>
</dbReference>
<dbReference type="Gene3D" id="3.60.10.10">
    <property type="entry name" value="Endonuclease/exonuclease/phosphatase"/>
    <property type="match status" value="1"/>
</dbReference>
<dbReference type="Pfam" id="PF14111">
    <property type="entry name" value="DUF4283"/>
    <property type="match status" value="1"/>
</dbReference>
<gene>
    <name evidence="4" type="ORF">Bca52824_048355</name>
</gene>
<dbReference type="SUPFAM" id="SSF56219">
    <property type="entry name" value="DNase I-like"/>
    <property type="match status" value="1"/>
</dbReference>
<dbReference type="InterPro" id="IPR025836">
    <property type="entry name" value="Zn_knuckle_CX2CX4HX4C"/>
</dbReference>
<organism evidence="4 5">
    <name type="scientific">Brassica carinata</name>
    <name type="common">Ethiopian mustard</name>
    <name type="synonym">Abyssinian cabbage</name>
    <dbReference type="NCBI Taxonomy" id="52824"/>
    <lineage>
        <taxon>Eukaryota</taxon>
        <taxon>Viridiplantae</taxon>
        <taxon>Streptophyta</taxon>
        <taxon>Embryophyta</taxon>
        <taxon>Tracheophyta</taxon>
        <taxon>Spermatophyta</taxon>
        <taxon>Magnoliopsida</taxon>
        <taxon>eudicotyledons</taxon>
        <taxon>Gunneridae</taxon>
        <taxon>Pentapetalae</taxon>
        <taxon>rosids</taxon>
        <taxon>malvids</taxon>
        <taxon>Brassicales</taxon>
        <taxon>Brassicaceae</taxon>
        <taxon>Brassiceae</taxon>
        <taxon>Brassica</taxon>
    </lineage>
</organism>
<accession>A0A8X7UT47</accession>
<evidence type="ECO:0008006" key="6">
    <source>
        <dbReference type="Google" id="ProtNLM"/>
    </source>
</evidence>
<evidence type="ECO:0000313" key="5">
    <source>
        <dbReference type="Proteomes" id="UP000886595"/>
    </source>
</evidence>
<feature type="region of interest" description="Disordered" evidence="1">
    <location>
        <begin position="459"/>
        <end position="485"/>
    </location>
</feature>
<feature type="region of interest" description="Disordered" evidence="1">
    <location>
        <begin position="372"/>
        <end position="399"/>
    </location>
</feature>
<reference evidence="4 5" key="1">
    <citation type="submission" date="2020-02" db="EMBL/GenBank/DDBJ databases">
        <authorList>
            <person name="Ma Q."/>
            <person name="Huang Y."/>
            <person name="Song X."/>
            <person name="Pei D."/>
        </authorList>
    </citation>
    <scope>NUCLEOTIDE SEQUENCE [LARGE SCALE GENOMIC DNA]</scope>
    <source>
        <strain evidence="4">Sxm20200214</strain>
        <tissue evidence="4">Leaf</tissue>
    </source>
</reference>
<dbReference type="InterPro" id="IPR040256">
    <property type="entry name" value="At4g02000-like"/>
</dbReference>
<feature type="compositionally biased region" description="Basic and acidic residues" evidence="1">
    <location>
        <begin position="372"/>
        <end position="385"/>
    </location>
</feature>
<dbReference type="EMBL" id="JAAMPC010000010">
    <property type="protein sequence ID" value="KAG2288751.1"/>
    <property type="molecule type" value="Genomic_DNA"/>
</dbReference>
<feature type="compositionally biased region" description="Basic and acidic residues" evidence="1">
    <location>
        <begin position="469"/>
        <end position="480"/>
    </location>
</feature>
<evidence type="ECO:0000259" key="3">
    <source>
        <dbReference type="Pfam" id="PF14392"/>
    </source>
</evidence>
<feature type="compositionally biased region" description="Acidic residues" evidence="1">
    <location>
        <begin position="386"/>
        <end position="399"/>
    </location>
</feature>
<dbReference type="OrthoDB" id="1029220at2759"/>
<evidence type="ECO:0000256" key="1">
    <source>
        <dbReference type="SAM" id="MobiDB-lite"/>
    </source>
</evidence>
<proteinExistence type="predicted"/>
<feature type="domain" description="DUF4283" evidence="2">
    <location>
        <begin position="130"/>
        <end position="211"/>
    </location>
</feature>
<name>A0A8X7UT47_BRACI</name>
<feature type="compositionally biased region" description="Acidic residues" evidence="1">
    <location>
        <begin position="326"/>
        <end position="335"/>
    </location>
</feature>
<comment type="caution">
    <text evidence="4">The sequence shown here is derived from an EMBL/GenBank/DDBJ whole genome shotgun (WGS) entry which is preliminary data.</text>
</comment>
<dbReference type="PANTHER" id="PTHR31286">
    <property type="entry name" value="GLYCINE-RICH CELL WALL STRUCTURAL PROTEIN 1.8-LIKE"/>
    <property type="match status" value="1"/>
</dbReference>
<evidence type="ECO:0000313" key="4">
    <source>
        <dbReference type="EMBL" id="KAG2288751.1"/>
    </source>
</evidence>
<sequence length="859" mass="99553">MAILEAIGKRLQFMQWLTTIMLVEHDFDGDEWHNNPCSTHTLPCFPMFRITSQHDDVLSKRFSRSAYKREWNFYLLRTIAEFLSEYLHYLFKQNTQNTMTDNLRRAMQDIDLGSEDAPFVLPPEVVRQAAAENRFILIGRPSMPRRQNLRNLVATMPRVWGLEGLARGRVIEGRRFQFVFPSEEAMDTVVRRGPWAYADRMIVLQRWTPLMDMALLNFIPFWIQVRGIPLQYMNREVILHIARAMGHQYIQMEYNEETGGRMEFVRFRLNWDITQPLKFQRNFQFTPGVNTLLRFQYERLRGFCEVCGLITHDSGRCLNQNGGPEEGPDDGDDGADDHMNEAEHQGNPGVHIEEINEEEANEGDQDHLPEVQEEHQPAEIQRPEDEVTEEVMSPEEEPHDDDWLWAGVAMPNMYSDDINSGEMFSISPFAECSDGRASLKRKTWLESANGNNTKFRRFEKGESSAAHGGRKETMTEERVQEGTAEAQTDGNILRGTLSVLSQSPNLIDCKVSFNEVSSFYFTFVYGHPVSSLRHYTWERLDRWGINRRNKPWLLLGDWNEILGNHEKIGGRLRPAASFQTFRTLVRNLDLVDLKSVGNRFSWVGKRGDYHVQCCLDRTMANGVWLNDFPASETEFLEIGESDHRPLVTFVSHDIEEPRRLFRFDNRLCQKEGFKETISRGWKGSGQSQLMNLPLAQRLIKCRSQISTWKRLHRVNAEERIQLLRDGNILTAVLKKKALYAWKSLLHGRDLVKQGLRVIIGNGSTVNTWIDPWIPCHLPRPPRSNGNGFGFSTVDQLLTPDGSRWDENKLRMVIVDEDVQKILNLKMIICVLRGANFFKNILYLNIINNIHSVINNFLYI</sequence>
<dbReference type="AlphaFoldDB" id="A0A8X7UT47"/>